<dbReference type="AlphaFoldDB" id="A0A182J2E7"/>
<name>A0A182J2E7_ANOAO</name>
<proteinExistence type="predicted"/>
<dbReference type="VEuPathDB" id="VectorBase:AATE010069"/>
<accession>A0A182J2E7</accession>
<dbReference type="EnsemblMetazoa" id="AATE010069-RA">
    <property type="protein sequence ID" value="AATE010069-PA.1"/>
    <property type="gene ID" value="AATE010069"/>
</dbReference>
<reference evidence="1" key="1">
    <citation type="submission" date="2022-08" db="UniProtKB">
        <authorList>
            <consortium name="EnsemblMetazoa"/>
        </authorList>
    </citation>
    <scope>IDENTIFICATION</scope>
    <source>
        <strain evidence="1">EBRO</strain>
    </source>
</reference>
<sequence>MNVHELLIQLLLAQQVIVARQAVIPTRPCRHKYRLQRVWKRGPFRYDSAQYEPASWEWDDRMLRNADREKLRTAQGELANVNQPKLLWKAEQRHEDYDSLMESDDALAIWPEPSLHDQSMGVARHDNVGSRFVKTPSTLGYAMEPHDLALIEISTPCEMETATEIITSDPGTLFALDYLLPETLPQLTPLDLAFDEDMAEFNGILSQILNSILSLLQSILDVIVQMFTWSPETTQPSGNFQN</sequence>
<organism evidence="1">
    <name type="scientific">Anopheles atroparvus</name>
    <name type="common">European mosquito</name>
    <dbReference type="NCBI Taxonomy" id="41427"/>
    <lineage>
        <taxon>Eukaryota</taxon>
        <taxon>Metazoa</taxon>
        <taxon>Ecdysozoa</taxon>
        <taxon>Arthropoda</taxon>
        <taxon>Hexapoda</taxon>
        <taxon>Insecta</taxon>
        <taxon>Pterygota</taxon>
        <taxon>Neoptera</taxon>
        <taxon>Endopterygota</taxon>
        <taxon>Diptera</taxon>
        <taxon>Nematocera</taxon>
        <taxon>Culicoidea</taxon>
        <taxon>Culicidae</taxon>
        <taxon>Anophelinae</taxon>
        <taxon>Anopheles</taxon>
    </lineage>
</organism>
<protein>
    <submittedName>
        <fullName evidence="1">Uncharacterized protein</fullName>
    </submittedName>
</protein>
<evidence type="ECO:0000313" key="1">
    <source>
        <dbReference type="EnsemblMetazoa" id="AATE010069-PA.1"/>
    </source>
</evidence>